<evidence type="ECO:0000313" key="2">
    <source>
        <dbReference type="EMBL" id="KFI92393.1"/>
    </source>
</evidence>
<evidence type="ECO:0000313" key="3">
    <source>
        <dbReference type="Proteomes" id="UP000029066"/>
    </source>
</evidence>
<dbReference type="RefSeq" id="WP_272945247.1">
    <property type="nucleotide sequence ID" value="NZ_JDUT01000004.1"/>
</dbReference>
<organism evidence="2 3">
    <name type="scientific">Bifidobacterium saguini DSM 23967</name>
    <dbReference type="NCBI Taxonomy" id="1437607"/>
    <lineage>
        <taxon>Bacteria</taxon>
        <taxon>Bacillati</taxon>
        <taxon>Actinomycetota</taxon>
        <taxon>Actinomycetes</taxon>
        <taxon>Bifidobacteriales</taxon>
        <taxon>Bifidobacteriaceae</taxon>
        <taxon>Bifidobacterium</taxon>
    </lineage>
</organism>
<evidence type="ECO:0000256" key="1">
    <source>
        <dbReference type="SAM" id="MobiDB-lite"/>
    </source>
</evidence>
<sequence length="44" mass="4968">MADETNEQNNTPEPPDGQQNADTRQKPPWERDGEEFSPEVGRGL</sequence>
<dbReference type="Proteomes" id="UP000029066">
    <property type="component" value="Unassembled WGS sequence"/>
</dbReference>
<accession>A0A087DA43</accession>
<comment type="caution">
    <text evidence="2">The sequence shown here is derived from an EMBL/GenBank/DDBJ whole genome shotgun (WGS) entry which is preliminary data.</text>
</comment>
<reference evidence="2 3" key="1">
    <citation type="submission" date="2014-03" db="EMBL/GenBank/DDBJ databases">
        <title>Genomics of Bifidobacteria.</title>
        <authorList>
            <person name="Ventura M."/>
            <person name="Milani C."/>
            <person name="Lugli G.A."/>
        </authorList>
    </citation>
    <scope>NUCLEOTIDE SEQUENCE [LARGE SCALE GENOMIC DNA]</scope>
    <source>
        <strain evidence="2 3">DSM 23967</strain>
    </source>
</reference>
<feature type="compositionally biased region" description="Polar residues" evidence="1">
    <location>
        <begin position="7"/>
        <end position="22"/>
    </location>
</feature>
<name>A0A087DA43_9BIFI</name>
<protein>
    <submittedName>
        <fullName evidence="2">Uncharacterized protein</fullName>
    </submittedName>
</protein>
<proteinExistence type="predicted"/>
<gene>
    <name evidence="2" type="ORF">BISA_0793</name>
</gene>
<dbReference type="AlphaFoldDB" id="A0A087DA43"/>
<dbReference type="EMBL" id="JGZN01000008">
    <property type="protein sequence ID" value="KFI92393.1"/>
    <property type="molecule type" value="Genomic_DNA"/>
</dbReference>
<feature type="region of interest" description="Disordered" evidence="1">
    <location>
        <begin position="1"/>
        <end position="44"/>
    </location>
</feature>